<organism evidence="3 4">
    <name type="scientific">Rhizocola hellebori</name>
    <dbReference type="NCBI Taxonomy" id="1392758"/>
    <lineage>
        <taxon>Bacteria</taxon>
        <taxon>Bacillati</taxon>
        <taxon>Actinomycetota</taxon>
        <taxon>Actinomycetes</taxon>
        <taxon>Micromonosporales</taxon>
        <taxon>Micromonosporaceae</taxon>
        <taxon>Rhizocola</taxon>
    </lineage>
</organism>
<feature type="domain" description="Phosphatidic acid phosphatase type 2/haloperoxidase" evidence="2">
    <location>
        <begin position="76"/>
        <end position="187"/>
    </location>
</feature>
<keyword evidence="1" id="KW-0472">Membrane</keyword>
<evidence type="ECO:0000313" key="4">
    <source>
        <dbReference type="Proteomes" id="UP000612899"/>
    </source>
</evidence>
<dbReference type="InterPro" id="IPR036938">
    <property type="entry name" value="PAP2/HPO_sf"/>
</dbReference>
<evidence type="ECO:0000259" key="2">
    <source>
        <dbReference type="SMART" id="SM00014"/>
    </source>
</evidence>
<proteinExistence type="predicted"/>
<dbReference type="SMART" id="SM00014">
    <property type="entry name" value="acidPPc"/>
    <property type="match status" value="1"/>
</dbReference>
<dbReference type="PANTHER" id="PTHR14969:SF13">
    <property type="entry name" value="AT30094P"/>
    <property type="match status" value="1"/>
</dbReference>
<feature type="transmembrane region" description="Helical" evidence="1">
    <location>
        <begin position="78"/>
        <end position="97"/>
    </location>
</feature>
<dbReference type="SUPFAM" id="SSF48317">
    <property type="entry name" value="Acid phosphatase/Vanadium-dependent haloperoxidase"/>
    <property type="match status" value="1"/>
</dbReference>
<dbReference type="PANTHER" id="PTHR14969">
    <property type="entry name" value="SPHINGOSINE-1-PHOSPHATE PHOSPHOHYDROLASE"/>
    <property type="match status" value="1"/>
</dbReference>
<dbReference type="InterPro" id="IPR000326">
    <property type="entry name" value="PAP2/HPO"/>
</dbReference>
<sequence>MRLVGCALAWLALTLGVALKLPFLMQLDVDARQALRVPGFVASSRVLTNAGDPLVMLALALCLLAVLVSWREWEKAKLVAGAFLAVALFRWGVLWLVERGRPADADADALGWSYPSGHTAYSLTAAMLLYLLVTPTLRQTWQHTALLVVVVAWPTTVALTRVQLGVHWPIDVLAGWLLPLIIVPTVVNIANFEARR</sequence>
<evidence type="ECO:0000313" key="3">
    <source>
        <dbReference type="EMBL" id="GIH03375.1"/>
    </source>
</evidence>
<comment type="caution">
    <text evidence="3">The sequence shown here is derived from an EMBL/GenBank/DDBJ whole genome shotgun (WGS) entry which is preliminary data.</text>
</comment>
<reference evidence="3" key="1">
    <citation type="submission" date="2021-01" db="EMBL/GenBank/DDBJ databases">
        <title>Whole genome shotgun sequence of Rhizocola hellebori NBRC 109834.</title>
        <authorList>
            <person name="Komaki H."/>
            <person name="Tamura T."/>
        </authorList>
    </citation>
    <scope>NUCLEOTIDE SEQUENCE</scope>
    <source>
        <strain evidence="3">NBRC 109834</strain>
    </source>
</reference>
<keyword evidence="1" id="KW-1133">Transmembrane helix</keyword>
<dbReference type="AlphaFoldDB" id="A0A8J3Q3W7"/>
<dbReference type="Gene3D" id="1.20.144.10">
    <property type="entry name" value="Phosphatidic acid phosphatase type 2/haloperoxidase"/>
    <property type="match status" value="1"/>
</dbReference>
<feature type="transmembrane region" description="Helical" evidence="1">
    <location>
        <begin position="145"/>
        <end position="166"/>
    </location>
</feature>
<dbReference type="RefSeq" id="WP_203907289.1">
    <property type="nucleotide sequence ID" value="NZ_BONY01000007.1"/>
</dbReference>
<name>A0A8J3Q3W7_9ACTN</name>
<evidence type="ECO:0000256" key="1">
    <source>
        <dbReference type="SAM" id="Phobius"/>
    </source>
</evidence>
<feature type="transmembrane region" description="Helical" evidence="1">
    <location>
        <begin position="117"/>
        <end position="133"/>
    </location>
</feature>
<protein>
    <recommendedName>
        <fullName evidence="2">Phosphatidic acid phosphatase type 2/haloperoxidase domain-containing protein</fullName>
    </recommendedName>
</protein>
<keyword evidence="1" id="KW-0812">Transmembrane</keyword>
<dbReference type="EMBL" id="BONY01000007">
    <property type="protein sequence ID" value="GIH03375.1"/>
    <property type="molecule type" value="Genomic_DNA"/>
</dbReference>
<feature type="transmembrane region" description="Helical" evidence="1">
    <location>
        <begin position="54"/>
        <end position="71"/>
    </location>
</feature>
<accession>A0A8J3Q3W7</accession>
<keyword evidence="4" id="KW-1185">Reference proteome</keyword>
<dbReference type="Pfam" id="PF01569">
    <property type="entry name" value="PAP2"/>
    <property type="match status" value="1"/>
</dbReference>
<feature type="transmembrane region" description="Helical" evidence="1">
    <location>
        <begin position="172"/>
        <end position="192"/>
    </location>
</feature>
<gene>
    <name evidence="3" type="ORF">Rhe02_14420</name>
</gene>
<dbReference type="Proteomes" id="UP000612899">
    <property type="component" value="Unassembled WGS sequence"/>
</dbReference>